<dbReference type="GO" id="GO:0030133">
    <property type="term" value="C:transport vesicle"/>
    <property type="evidence" value="ECO:0007669"/>
    <property type="project" value="TreeGrafter"/>
</dbReference>
<feature type="compositionally biased region" description="Low complexity" evidence="1">
    <location>
        <begin position="458"/>
        <end position="469"/>
    </location>
</feature>
<dbReference type="InterPro" id="IPR051248">
    <property type="entry name" value="UPF0507/Ank_repeat_27"/>
</dbReference>
<feature type="domain" description="VPS9" evidence="2">
    <location>
        <begin position="378"/>
        <end position="547"/>
    </location>
</feature>
<evidence type="ECO:0000259" key="2">
    <source>
        <dbReference type="PROSITE" id="PS51205"/>
    </source>
</evidence>
<evidence type="ECO:0000256" key="1">
    <source>
        <dbReference type="SAM" id="MobiDB-lite"/>
    </source>
</evidence>
<reference evidence="3 4" key="1">
    <citation type="journal article" date="2009" name="Science">
        <title>Green evolution and dynamic adaptations revealed by genomes of the marine picoeukaryotes Micromonas.</title>
        <authorList>
            <person name="Worden A.Z."/>
            <person name="Lee J.H."/>
            <person name="Mock T."/>
            <person name="Rouze P."/>
            <person name="Simmons M.P."/>
            <person name="Aerts A.L."/>
            <person name="Allen A.E."/>
            <person name="Cuvelier M.L."/>
            <person name="Derelle E."/>
            <person name="Everett M.V."/>
            <person name="Foulon E."/>
            <person name="Grimwood J."/>
            <person name="Gundlach H."/>
            <person name="Henrissat B."/>
            <person name="Napoli C."/>
            <person name="McDonald S.M."/>
            <person name="Parker M.S."/>
            <person name="Rombauts S."/>
            <person name="Salamov A."/>
            <person name="Von Dassow P."/>
            <person name="Badger J.H."/>
            <person name="Coutinho P.M."/>
            <person name="Demir E."/>
            <person name="Dubchak I."/>
            <person name="Gentemann C."/>
            <person name="Eikrem W."/>
            <person name="Gready J.E."/>
            <person name="John U."/>
            <person name="Lanier W."/>
            <person name="Lindquist E.A."/>
            <person name="Lucas S."/>
            <person name="Mayer K.F."/>
            <person name="Moreau H."/>
            <person name="Not F."/>
            <person name="Otillar R."/>
            <person name="Panaud O."/>
            <person name="Pangilinan J."/>
            <person name="Paulsen I."/>
            <person name="Piegu B."/>
            <person name="Poliakov A."/>
            <person name="Robbens S."/>
            <person name="Schmutz J."/>
            <person name="Toulza E."/>
            <person name="Wyss T."/>
            <person name="Zelensky A."/>
            <person name="Zhou K."/>
            <person name="Armbrust E.V."/>
            <person name="Bhattacharya D."/>
            <person name="Goodenough U.W."/>
            <person name="Van de Peer Y."/>
            <person name="Grigoriev I.V."/>
        </authorList>
    </citation>
    <scope>NUCLEOTIDE SEQUENCE [LARGE SCALE GENOMIC DNA]</scope>
    <source>
        <strain evidence="4">RCC299 / NOUM17</strain>
    </source>
</reference>
<dbReference type="InterPro" id="IPR003123">
    <property type="entry name" value="VPS9"/>
</dbReference>
<dbReference type="AlphaFoldDB" id="C1E5E9"/>
<dbReference type="GO" id="GO:0005770">
    <property type="term" value="C:late endosome"/>
    <property type="evidence" value="ECO:0007669"/>
    <property type="project" value="TreeGrafter"/>
</dbReference>
<dbReference type="EMBL" id="CP001326">
    <property type="protein sequence ID" value="ACO63246.1"/>
    <property type="molecule type" value="Genomic_DNA"/>
</dbReference>
<feature type="compositionally biased region" description="Low complexity" evidence="1">
    <location>
        <begin position="154"/>
        <end position="163"/>
    </location>
</feature>
<dbReference type="Pfam" id="PF02204">
    <property type="entry name" value="VPS9"/>
    <property type="match status" value="1"/>
</dbReference>
<dbReference type="PANTHER" id="PTHR24170:SF1">
    <property type="entry name" value="DOMAIN PROTEIN, PUTATIVE (AFU_ORTHOLOGUE AFUA_1G09870)-RELATED"/>
    <property type="match status" value="1"/>
</dbReference>
<dbReference type="GO" id="GO:0045022">
    <property type="term" value="P:early endosome to late endosome transport"/>
    <property type="evidence" value="ECO:0007669"/>
    <property type="project" value="TreeGrafter"/>
</dbReference>
<feature type="compositionally biased region" description="Basic and acidic residues" evidence="1">
    <location>
        <begin position="107"/>
        <end position="117"/>
    </location>
</feature>
<name>C1E5E9_MICCC</name>
<feature type="compositionally biased region" description="Polar residues" evidence="1">
    <location>
        <begin position="138"/>
        <end position="147"/>
    </location>
</feature>
<organism evidence="3 4">
    <name type="scientific">Micromonas commoda (strain RCC299 / NOUM17 / CCMP2709)</name>
    <name type="common">Picoplanktonic green alga</name>
    <dbReference type="NCBI Taxonomy" id="296587"/>
    <lineage>
        <taxon>Eukaryota</taxon>
        <taxon>Viridiplantae</taxon>
        <taxon>Chlorophyta</taxon>
        <taxon>Mamiellophyceae</taxon>
        <taxon>Mamiellales</taxon>
        <taxon>Mamiellaceae</taxon>
        <taxon>Micromonas</taxon>
    </lineage>
</organism>
<keyword evidence="4" id="KW-1185">Reference proteome</keyword>
<sequence>MTADQSPPAFAEMGEEIAKGWESLQEDMQRLIMDPPGTELGGRGGPEVEHHSPRSLVDDGTLLPVSERPAGTTAEVQAEEPLRDIGEKMGGWFRAFAAEIAGVFDDRDDQRGRDKPFARGASTAQDGVRVGIVEDGRTQGQTSTMTTPDRMHAGGDASSAGEAGRLRRGGFDDDPGRGDDDDPGSASPGRIGPNAGFEPLFSVDGVERNAPPNVETRGGYYTDGNDPFGNYPFVLNRSLDAVPVTRRPGDASGSFALEAQRLWGNPGRFVSFDDCAEVLWSLPEALQALRACDAAVFRFNFRYVSSNDSTPEERLGAWRRDGSDLCRATLHALVSCGGRFGSCVGTPSHRESLVNAVEGYVTGGIQGKVFHGVKETYASDDAEAERALAAIESLPPGALDLHPSHLNAVDSFAVGTIRGLANASCPRHMATAVCDVVRHLAANCARLRSWREEEERSGASLGAGAANGDDVADGDEPAPAPSTDDLLSLLVVLVAKARLRHPVSLAMYMDSFHALIGSQHVGEIGYALANFYGAVQYARSEPMRDLLTEWGIHLAN</sequence>
<dbReference type="Gene3D" id="1.20.1050.80">
    <property type="entry name" value="VPS9 domain"/>
    <property type="match status" value="1"/>
</dbReference>
<dbReference type="KEGG" id="mis:MICPUN_58291"/>
<dbReference type="InParanoid" id="C1E5E9"/>
<gene>
    <name evidence="3" type="ORF">MICPUN_58291</name>
</gene>
<feature type="compositionally biased region" description="Basic and acidic residues" evidence="1">
    <location>
        <begin position="169"/>
        <end position="178"/>
    </location>
</feature>
<dbReference type="RefSeq" id="XP_002501988.1">
    <property type="nucleotide sequence ID" value="XM_002501942.1"/>
</dbReference>
<evidence type="ECO:0000313" key="4">
    <source>
        <dbReference type="Proteomes" id="UP000002009"/>
    </source>
</evidence>
<protein>
    <recommendedName>
        <fullName evidence="2">VPS9 domain-containing protein</fullName>
    </recommendedName>
</protein>
<dbReference type="OrthoDB" id="10526785at2759"/>
<dbReference type="GO" id="GO:0005085">
    <property type="term" value="F:guanyl-nucleotide exchange factor activity"/>
    <property type="evidence" value="ECO:0007669"/>
    <property type="project" value="TreeGrafter"/>
</dbReference>
<dbReference type="GeneID" id="8243275"/>
<dbReference type="STRING" id="296587.C1E5E9"/>
<dbReference type="eggNOG" id="ENOG502RV7B">
    <property type="taxonomic scope" value="Eukaryota"/>
</dbReference>
<dbReference type="InterPro" id="IPR037191">
    <property type="entry name" value="VPS9_dom_sf"/>
</dbReference>
<proteinExistence type="predicted"/>
<evidence type="ECO:0000313" key="3">
    <source>
        <dbReference type="EMBL" id="ACO63246.1"/>
    </source>
</evidence>
<dbReference type="SUPFAM" id="SSF109993">
    <property type="entry name" value="VPS9 domain"/>
    <property type="match status" value="1"/>
</dbReference>
<dbReference type="Proteomes" id="UP000002009">
    <property type="component" value="Chromosome 5"/>
</dbReference>
<feature type="region of interest" description="Disordered" evidence="1">
    <location>
        <begin position="33"/>
        <end position="83"/>
    </location>
</feature>
<dbReference type="GO" id="GO:0005769">
    <property type="term" value="C:early endosome"/>
    <property type="evidence" value="ECO:0007669"/>
    <property type="project" value="TreeGrafter"/>
</dbReference>
<accession>C1E5E9</accession>
<feature type="region of interest" description="Disordered" evidence="1">
    <location>
        <begin position="107"/>
        <end position="212"/>
    </location>
</feature>
<dbReference type="GO" id="GO:0005886">
    <property type="term" value="C:plasma membrane"/>
    <property type="evidence" value="ECO:0007669"/>
    <property type="project" value="TreeGrafter"/>
</dbReference>
<feature type="region of interest" description="Disordered" evidence="1">
    <location>
        <begin position="456"/>
        <end position="480"/>
    </location>
</feature>
<dbReference type="GO" id="GO:0000149">
    <property type="term" value="F:SNARE binding"/>
    <property type="evidence" value="ECO:0007669"/>
    <property type="project" value="TreeGrafter"/>
</dbReference>
<dbReference type="PANTHER" id="PTHR24170">
    <property type="entry name" value="ANKYRIN REPEAT DOMAIN-CONTAINING PROTEIN 27"/>
    <property type="match status" value="1"/>
</dbReference>
<dbReference type="GO" id="GO:0097422">
    <property type="term" value="C:tubular endosome"/>
    <property type="evidence" value="ECO:0007669"/>
    <property type="project" value="TreeGrafter"/>
</dbReference>
<dbReference type="PROSITE" id="PS51205">
    <property type="entry name" value="VPS9"/>
    <property type="match status" value="1"/>
</dbReference>